<sequence length="267" mass="30156">MVGYAFHYKKKSGVNRDEEGEEEEEEGEEEEEEGEVIVPGTRRERRRKEASSSSASASVAGWVDMLLRSEFFGVCDQHREERRSEENIYCVDCGCRMCPHCLSRPGGAHSAHRLLQIRRYVYQDVVRVHDMHSLLDCSKVQPYTVNSAKVVLLKPRKQSKPLKSNPGGPACGICRRSISDPNRYCSISCMVSDVSTVVIPECSPLEPSVPHLTAEAEVVGPDSPPCCLSPPQPHDEGREEICRWIPKLPRRRRVHRRKAVPQRSPLL</sequence>
<dbReference type="PROSITE" id="PS50119">
    <property type="entry name" value="ZF_BBOX"/>
    <property type="match status" value="1"/>
</dbReference>
<dbReference type="InterPro" id="IPR006734">
    <property type="entry name" value="PLATZ"/>
</dbReference>
<dbReference type="AlphaFoldDB" id="A0AAQ3KIT4"/>
<feature type="region of interest" description="Disordered" evidence="2">
    <location>
        <begin position="1"/>
        <end position="51"/>
    </location>
</feature>
<protein>
    <recommendedName>
        <fullName evidence="3">B box-type domain-containing protein</fullName>
    </recommendedName>
</protein>
<evidence type="ECO:0000256" key="1">
    <source>
        <dbReference type="PROSITE-ProRule" id="PRU00024"/>
    </source>
</evidence>
<keyword evidence="1" id="KW-0863">Zinc-finger</keyword>
<organism evidence="4 5">
    <name type="scientific">Canna indica</name>
    <name type="common">Indian-shot</name>
    <dbReference type="NCBI Taxonomy" id="4628"/>
    <lineage>
        <taxon>Eukaryota</taxon>
        <taxon>Viridiplantae</taxon>
        <taxon>Streptophyta</taxon>
        <taxon>Embryophyta</taxon>
        <taxon>Tracheophyta</taxon>
        <taxon>Spermatophyta</taxon>
        <taxon>Magnoliopsida</taxon>
        <taxon>Liliopsida</taxon>
        <taxon>Zingiberales</taxon>
        <taxon>Cannaceae</taxon>
        <taxon>Canna</taxon>
    </lineage>
</organism>
<dbReference type="InterPro" id="IPR000315">
    <property type="entry name" value="Znf_B-box"/>
</dbReference>
<dbReference type="Proteomes" id="UP001327560">
    <property type="component" value="Chromosome 5"/>
</dbReference>
<proteinExistence type="predicted"/>
<keyword evidence="1" id="KW-0479">Metal-binding</keyword>
<evidence type="ECO:0000313" key="4">
    <source>
        <dbReference type="EMBL" id="WOL09364.1"/>
    </source>
</evidence>
<evidence type="ECO:0000259" key="3">
    <source>
        <dbReference type="PROSITE" id="PS50119"/>
    </source>
</evidence>
<accession>A0AAQ3KIT4</accession>
<feature type="compositionally biased region" description="Acidic residues" evidence="2">
    <location>
        <begin position="18"/>
        <end position="35"/>
    </location>
</feature>
<dbReference type="GO" id="GO:0008270">
    <property type="term" value="F:zinc ion binding"/>
    <property type="evidence" value="ECO:0007669"/>
    <property type="project" value="UniProtKB-KW"/>
</dbReference>
<name>A0AAQ3KIT4_9LILI</name>
<evidence type="ECO:0000313" key="5">
    <source>
        <dbReference type="Proteomes" id="UP001327560"/>
    </source>
</evidence>
<dbReference type="Pfam" id="PF04640">
    <property type="entry name" value="PLATZ"/>
    <property type="match status" value="1"/>
</dbReference>
<dbReference type="EMBL" id="CP136894">
    <property type="protein sequence ID" value="WOL09364.1"/>
    <property type="molecule type" value="Genomic_DNA"/>
</dbReference>
<reference evidence="4 5" key="1">
    <citation type="submission" date="2023-10" db="EMBL/GenBank/DDBJ databases">
        <title>Chromosome-scale genome assembly provides insights into flower coloration mechanisms of Canna indica.</title>
        <authorList>
            <person name="Li C."/>
        </authorList>
    </citation>
    <scope>NUCLEOTIDE SEQUENCE [LARGE SCALE GENOMIC DNA]</scope>
    <source>
        <tissue evidence="4">Flower</tissue>
    </source>
</reference>
<dbReference type="SUPFAM" id="SSF57845">
    <property type="entry name" value="B-box zinc-binding domain"/>
    <property type="match status" value="1"/>
</dbReference>
<gene>
    <name evidence="4" type="ORF">Cni_G18117</name>
</gene>
<evidence type="ECO:0000256" key="2">
    <source>
        <dbReference type="SAM" id="MobiDB-lite"/>
    </source>
</evidence>
<keyword evidence="1" id="KW-0862">Zinc</keyword>
<dbReference type="CDD" id="cd19756">
    <property type="entry name" value="Bbox2"/>
    <property type="match status" value="1"/>
</dbReference>
<dbReference type="PANTHER" id="PTHR31065:SF90">
    <property type="entry name" value="(WILD MALAYSIAN BANANA) HYPOTHETICAL PROTEIN"/>
    <property type="match status" value="1"/>
</dbReference>
<feature type="domain" description="B box-type" evidence="3">
    <location>
        <begin position="74"/>
        <end position="117"/>
    </location>
</feature>
<dbReference type="PANTHER" id="PTHR31065">
    <property type="entry name" value="PLATZ TRANSCRIPTION FACTOR FAMILY PROTEIN"/>
    <property type="match status" value="1"/>
</dbReference>
<keyword evidence="5" id="KW-1185">Reference proteome</keyword>